<dbReference type="OrthoDB" id="85381at2157"/>
<comment type="similarity">
    <text evidence="3">Belongs to the UPF0200 family.</text>
</comment>
<dbReference type="HAMAP" id="MF_01111">
    <property type="entry name" value="UPF0200"/>
    <property type="match status" value="1"/>
</dbReference>
<name>A0A1L3Q0E0_9EURY</name>
<dbReference type="EMBL" id="CP017921">
    <property type="protein sequence ID" value="APH38336.1"/>
    <property type="molecule type" value="Genomic_DNA"/>
</dbReference>
<evidence type="ECO:0000313" key="9">
    <source>
        <dbReference type="Proteomes" id="UP000267921"/>
    </source>
</evidence>
<reference evidence="6 8" key="2">
    <citation type="submission" date="2016-10" db="EMBL/GenBank/DDBJ databases">
        <authorList>
            <person name="de Groot N.N."/>
        </authorList>
    </citation>
    <scope>NUCLEOTIDE SEQUENCE [LARGE SCALE GENOMIC DNA]</scope>
    <source>
        <strain evidence="6 8">Z-7982</strain>
    </source>
</reference>
<evidence type="ECO:0000256" key="1">
    <source>
        <dbReference type="ARBA" id="ARBA00022741"/>
    </source>
</evidence>
<dbReference type="PANTHER" id="PTHR41930:SF1">
    <property type="entry name" value="DEPHOSPHO-COA KINASE"/>
    <property type="match status" value="1"/>
</dbReference>
<dbReference type="GeneID" id="30582443"/>
<evidence type="ECO:0000313" key="5">
    <source>
        <dbReference type="EMBL" id="RNI10796.1"/>
    </source>
</evidence>
<keyword evidence="4" id="KW-0808">Transferase</keyword>
<sequence length="183" mass="20731">MKIIAFVGMPASGKSEASKVIRNMGLNVINMGDVIREEVKHRQLDPTDSNTGMVANDLRDKEGMDAVARRCIPKIKQKDNDVVVIDGVRGIAEVETFKKEFGNEFSLIAISSPLENRFKRVCKRCRSDDMQKIEDLKLRDEREMKWGMGQAMENADVTIDNTASLKEFRQHVKDTVERINGQC</sequence>
<keyword evidence="1 3" id="KW-0547">Nucleotide-binding</keyword>
<proteinExistence type="inferred from homology"/>
<dbReference type="Proteomes" id="UP000198669">
    <property type="component" value="Unassembled WGS sequence"/>
</dbReference>
<reference evidence="4 7" key="1">
    <citation type="submission" date="2016-10" db="EMBL/GenBank/DDBJ databases">
        <title>Methanohalophilus halophilus.</title>
        <authorList>
            <person name="L'haridon S."/>
        </authorList>
    </citation>
    <scope>NUCLEOTIDE SEQUENCE [LARGE SCALE GENOMIC DNA]</scope>
    <source>
        <strain evidence="4 7">Z-7982</strain>
    </source>
</reference>
<keyword evidence="5" id="KW-0282">Flagellum</keyword>
<dbReference type="RefSeq" id="WP_072560638.1">
    <property type="nucleotide sequence ID" value="NZ_CP017921.1"/>
</dbReference>
<dbReference type="AlphaFoldDB" id="A0A1L3Q0E0"/>
<evidence type="ECO:0000313" key="6">
    <source>
        <dbReference type="EMBL" id="SDW02992.1"/>
    </source>
</evidence>
<dbReference type="PANTHER" id="PTHR41930">
    <property type="entry name" value="UPF0200 PROTEIN MJ1399"/>
    <property type="match status" value="1"/>
</dbReference>
<keyword evidence="2 3" id="KW-0067">ATP-binding</keyword>
<dbReference type="GO" id="GO:0016301">
    <property type="term" value="F:kinase activity"/>
    <property type="evidence" value="ECO:0007669"/>
    <property type="project" value="UniProtKB-KW"/>
</dbReference>
<keyword evidence="5" id="KW-0969">Cilium</keyword>
<evidence type="ECO:0000313" key="7">
    <source>
        <dbReference type="Proteomes" id="UP000186879"/>
    </source>
</evidence>
<dbReference type="Proteomes" id="UP000186879">
    <property type="component" value="Chromosome"/>
</dbReference>
<keyword evidence="7" id="KW-1185">Reference proteome</keyword>
<dbReference type="STRING" id="2177.BHR79_01760"/>
<keyword evidence="5" id="KW-0966">Cell projection</keyword>
<dbReference type="InterPro" id="IPR022970">
    <property type="entry name" value="NTP_hydrolase-rel"/>
</dbReference>
<dbReference type="InterPro" id="IPR027417">
    <property type="entry name" value="P-loop_NTPase"/>
</dbReference>
<evidence type="ECO:0000313" key="4">
    <source>
        <dbReference type="EMBL" id="APH38336.1"/>
    </source>
</evidence>
<dbReference type="EMBL" id="RJJG01000001">
    <property type="protein sequence ID" value="RNI10796.1"/>
    <property type="molecule type" value="Genomic_DNA"/>
</dbReference>
<organism evidence="4 7">
    <name type="scientific">Methanohalophilus halophilus</name>
    <dbReference type="NCBI Taxonomy" id="2177"/>
    <lineage>
        <taxon>Archaea</taxon>
        <taxon>Methanobacteriati</taxon>
        <taxon>Methanobacteriota</taxon>
        <taxon>Stenosarchaea group</taxon>
        <taxon>Methanomicrobia</taxon>
        <taxon>Methanosarcinales</taxon>
        <taxon>Methanosarcinaceae</taxon>
        <taxon>Methanohalophilus</taxon>
    </lineage>
</organism>
<evidence type="ECO:0000256" key="2">
    <source>
        <dbReference type="ARBA" id="ARBA00022840"/>
    </source>
</evidence>
<accession>A0A1L3Q0E0</accession>
<dbReference type="SUPFAM" id="SSF52540">
    <property type="entry name" value="P-loop containing nucleoside triphosphate hydrolases"/>
    <property type="match status" value="1"/>
</dbReference>
<dbReference type="KEGG" id="mhaz:BHR79_01760"/>
<evidence type="ECO:0000256" key="3">
    <source>
        <dbReference type="HAMAP-Rule" id="MF_01111"/>
    </source>
</evidence>
<dbReference type="Proteomes" id="UP000267921">
    <property type="component" value="Unassembled WGS sequence"/>
</dbReference>
<evidence type="ECO:0000313" key="8">
    <source>
        <dbReference type="Proteomes" id="UP000198669"/>
    </source>
</evidence>
<dbReference type="EMBL" id="FNMU01000001">
    <property type="protein sequence ID" value="SDW02992.1"/>
    <property type="molecule type" value="Genomic_DNA"/>
</dbReference>
<keyword evidence="4" id="KW-0418">Kinase</keyword>
<dbReference type="GO" id="GO:0005524">
    <property type="term" value="F:ATP binding"/>
    <property type="evidence" value="ECO:0007669"/>
    <property type="project" value="UniProtKB-UniRule"/>
</dbReference>
<dbReference type="Pfam" id="PF13207">
    <property type="entry name" value="AAA_17"/>
    <property type="match status" value="1"/>
</dbReference>
<feature type="binding site" evidence="3">
    <location>
        <begin position="8"/>
        <end position="15"/>
    </location>
    <ligand>
        <name>ATP</name>
        <dbReference type="ChEBI" id="CHEBI:30616"/>
    </ligand>
</feature>
<reference evidence="5 9" key="3">
    <citation type="submission" date="2018-10" db="EMBL/GenBank/DDBJ databases">
        <title>Cultivation of a novel Methanohalophilus strain from Kebrit Deep of the Red Sea and a genomic comparison of members of the genus Methanohalophilus.</title>
        <authorList>
            <person name="Guan Y."/>
            <person name="Ngugi D.K."/>
            <person name="Stingl U."/>
        </authorList>
    </citation>
    <scope>NUCLEOTIDE SEQUENCE [LARGE SCALE GENOMIC DNA]</scope>
    <source>
        <strain evidence="5 9">DSM 3094</strain>
    </source>
</reference>
<protein>
    <recommendedName>
        <fullName evidence="3">UPF0200 protein BHR79_01760</fullName>
    </recommendedName>
</protein>
<dbReference type="Gene3D" id="3.40.50.300">
    <property type="entry name" value="P-loop containing nucleotide triphosphate hydrolases"/>
    <property type="match status" value="1"/>
</dbReference>
<gene>
    <name evidence="5" type="primary">fliE</name>
    <name evidence="4" type="ORF">BHR79_01760</name>
    <name evidence="5" type="ORF">EFE40_01025</name>
    <name evidence="6" type="ORF">SAMN04515625_0176</name>
</gene>